<evidence type="ECO:0000313" key="3">
    <source>
        <dbReference type="EMBL" id="MQA22597.1"/>
    </source>
</evidence>
<protein>
    <submittedName>
        <fullName evidence="3">Acyltransferase family protein</fullName>
    </submittedName>
</protein>
<feature type="transmembrane region" description="Helical" evidence="1">
    <location>
        <begin position="185"/>
        <end position="203"/>
    </location>
</feature>
<feature type="transmembrane region" description="Helical" evidence="1">
    <location>
        <begin position="257"/>
        <end position="278"/>
    </location>
</feature>
<reference evidence="3 4" key="1">
    <citation type="submission" date="2019-10" db="EMBL/GenBank/DDBJ databases">
        <title>Two novel species isolated from a subtropical stream in China.</title>
        <authorList>
            <person name="Lu H."/>
        </authorList>
    </citation>
    <scope>NUCLEOTIDE SEQUENCE [LARGE SCALE GENOMIC DNA]</scope>
    <source>
        <strain evidence="3 4">FT103W</strain>
    </source>
</reference>
<evidence type="ECO:0000313" key="4">
    <source>
        <dbReference type="Proteomes" id="UP000444318"/>
    </source>
</evidence>
<keyword evidence="1" id="KW-1133">Transmembrane helix</keyword>
<feature type="transmembrane region" description="Helical" evidence="1">
    <location>
        <begin position="82"/>
        <end position="101"/>
    </location>
</feature>
<gene>
    <name evidence="3" type="ORF">GEV01_24055</name>
</gene>
<keyword evidence="3" id="KW-0012">Acyltransferase</keyword>
<dbReference type="EMBL" id="WHUF01000007">
    <property type="protein sequence ID" value="MQA22597.1"/>
    <property type="molecule type" value="Genomic_DNA"/>
</dbReference>
<dbReference type="InterPro" id="IPR002656">
    <property type="entry name" value="Acyl_transf_3_dom"/>
</dbReference>
<dbReference type="PANTHER" id="PTHR23028">
    <property type="entry name" value="ACETYLTRANSFERASE"/>
    <property type="match status" value="1"/>
</dbReference>
<dbReference type="PANTHER" id="PTHR23028:SF131">
    <property type="entry name" value="BLR2367 PROTEIN"/>
    <property type="match status" value="1"/>
</dbReference>
<keyword evidence="1" id="KW-0812">Transmembrane</keyword>
<sequence>MLKTLQSARALAAISVAAFHLSIAMGLPRYGGEQVFFDWTRHIGGVRFFFVLSGFIILFAHHREIGQPSAWWPYIYRRFIRLYPIYWLYNIPFCLLVAAGFGTDARIPSSLGDWITSFTLIRFTAAVTPLTVAWSLFHEVAFYAVFSLLILNRRLGMAGFAAAAVFCVIYYNYPSVAERNAGNVYTAAFNLYFLFGMGAFYLYRCGGRGWIELAAGVGISIAALVAPPLPHELSYLVLILGFAFLLAGAAKLETAQYFRVPAVLVALGNASYTIYLIHEQLQGLLLKLLIRSHLAALIGPRCTYLLVLLGAVGLGYAVYLAIERPLTEALRRRYRAARGSGSVVQAVPSSPCTELPAAGMPTDPTAATKSA</sequence>
<feature type="transmembrane region" description="Helical" evidence="1">
    <location>
        <begin position="210"/>
        <end position="227"/>
    </location>
</feature>
<evidence type="ECO:0000259" key="2">
    <source>
        <dbReference type="Pfam" id="PF01757"/>
    </source>
</evidence>
<dbReference type="Pfam" id="PF01757">
    <property type="entry name" value="Acyl_transf_3"/>
    <property type="match status" value="1"/>
</dbReference>
<dbReference type="RefSeq" id="WP_152807994.1">
    <property type="nucleotide sequence ID" value="NZ_WHUF01000007.1"/>
</dbReference>
<feature type="transmembrane region" description="Helical" evidence="1">
    <location>
        <begin position="233"/>
        <end position="250"/>
    </location>
</feature>
<dbReference type="InterPro" id="IPR050879">
    <property type="entry name" value="Acyltransferase_3"/>
</dbReference>
<dbReference type="GO" id="GO:0000271">
    <property type="term" value="P:polysaccharide biosynthetic process"/>
    <property type="evidence" value="ECO:0007669"/>
    <property type="project" value="TreeGrafter"/>
</dbReference>
<feature type="transmembrane region" description="Helical" evidence="1">
    <location>
        <begin position="42"/>
        <end position="61"/>
    </location>
</feature>
<keyword evidence="1" id="KW-0472">Membrane</keyword>
<feature type="transmembrane region" description="Helical" evidence="1">
    <location>
        <begin position="298"/>
        <end position="322"/>
    </location>
</feature>
<name>A0A843SP19_9BURK</name>
<evidence type="ECO:0000256" key="1">
    <source>
        <dbReference type="SAM" id="Phobius"/>
    </source>
</evidence>
<accession>A0A843SP19</accession>
<keyword evidence="3" id="KW-0808">Transferase</keyword>
<feature type="transmembrane region" description="Helical" evidence="1">
    <location>
        <begin position="121"/>
        <end position="146"/>
    </location>
</feature>
<comment type="caution">
    <text evidence="3">The sequence shown here is derived from an EMBL/GenBank/DDBJ whole genome shotgun (WGS) entry which is preliminary data.</text>
</comment>
<dbReference type="Proteomes" id="UP000444318">
    <property type="component" value="Unassembled WGS sequence"/>
</dbReference>
<feature type="transmembrane region" description="Helical" evidence="1">
    <location>
        <begin position="155"/>
        <end position="173"/>
    </location>
</feature>
<feature type="domain" description="Acyltransferase 3" evidence="2">
    <location>
        <begin position="6"/>
        <end position="319"/>
    </location>
</feature>
<proteinExistence type="predicted"/>
<dbReference type="GO" id="GO:0016747">
    <property type="term" value="F:acyltransferase activity, transferring groups other than amino-acyl groups"/>
    <property type="evidence" value="ECO:0007669"/>
    <property type="project" value="InterPro"/>
</dbReference>
<dbReference type="AlphaFoldDB" id="A0A843SP19"/>
<organism evidence="3 4">
    <name type="scientific">Rugamonas rivuli</name>
    <dbReference type="NCBI Taxonomy" id="2743358"/>
    <lineage>
        <taxon>Bacteria</taxon>
        <taxon>Pseudomonadati</taxon>
        <taxon>Pseudomonadota</taxon>
        <taxon>Betaproteobacteria</taxon>
        <taxon>Burkholderiales</taxon>
        <taxon>Oxalobacteraceae</taxon>
        <taxon>Telluria group</taxon>
        <taxon>Rugamonas</taxon>
    </lineage>
</organism>
<keyword evidence="4" id="KW-1185">Reference proteome</keyword>
<dbReference type="GO" id="GO:0016020">
    <property type="term" value="C:membrane"/>
    <property type="evidence" value="ECO:0007669"/>
    <property type="project" value="TreeGrafter"/>
</dbReference>